<dbReference type="PANTHER" id="PTHR11324">
    <property type="entry name" value="IL16-RELATED"/>
    <property type="match status" value="1"/>
</dbReference>
<dbReference type="PROSITE" id="PS50106">
    <property type="entry name" value="PDZ"/>
    <property type="match status" value="2"/>
</dbReference>
<dbReference type="SUPFAM" id="SSF50156">
    <property type="entry name" value="PDZ domain-like"/>
    <property type="match status" value="2"/>
</dbReference>
<feature type="region of interest" description="Disordered" evidence="1">
    <location>
        <begin position="23"/>
        <end position="59"/>
    </location>
</feature>
<dbReference type="SMART" id="SM00228">
    <property type="entry name" value="PDZ"/>
    <property type="match status" value="2"/>
</dbReference>
<dbReference type="EMBL" id="JANEYF010005770">
    <property type="protein sequence ID" value="KAJ8926930.1"/>
    <property type="molecule type" value="Genomic_DNA"/>
</dbReference>
<comment type="caution">
    <text evidence="3">The sequence shown here is derived from an EMBL/GenBank/DDBJ whole genome shotgun (WGS) entry which is preliminary data.</text>
</comment>
<reference evidence="3" key="1">
    <citation type="journal article" date="2023" name="Insect Mol. Biol.">
        <title>Genome sequencing provides insights into the evolution of gene families encoding plant cell wall-degrading enzymes in longhorned beetles.</title>
        <authorList>
            <person name="Shin N.R."/>
            <person name="Okamura Y."/>
            <person name="Kirsch R."/>
            <person name="Pauchet Y."/>
        </authorList>
    </citation>
    <scope>NUCLEOTIDE SEQUENCE</scope>
    <source>
        <strain evidence="3">RBIC_L_NR</strain>
    </source>
</reference>
<evidence type="ECO:0000313" key="4">
    <source>
        <dbReference type="Proteomes" id="UP001162156"/>
    </source>
</evidence>
<dbReference type="AlphaFoldDB" id="A0AAV8WL10"/>
<keyword evidence="4" id="KW-1185">Reference proteome</keyword>
<feature type="domain" description="PDZ" evidence="2">
    <location>
        <begin position="269"/>
        <end position="353"/>
    </location>
</feature>
<organism evidence="3 4">
    <name type="scientific">Rhamnusium bicolor</name>
    <dbReference type="NCBI Taxonomy" id="1586634"/>
    <lineage>
        <taxon>Eukaryota</taxon>
        <taxon>Metazoa</taxon>
        <taxon>Ecdysozoa</taxon>
        <taxon>Arthropoda</taxon>
        <taxon>Hexapoda</taxon>
        <taxon>Insecta</taxon>
        <taxon>Pterygota</taxon>
        <taxon>Neoptera</taxon>
        <taxon>Endopterygota</taxon>
        <taxon>Coleoptera</taxon>
        <taxon>Polyphaga</taxon>
        <taxon>Cucujiformia</taxon>
        <taxon>Chrysomeloidea</taxon>
        <taxon>Cerambycidae</taxon>
        <taxon>Lepturinae</taxon>
        <taxon>Rhagiini</taxon>
        <taxon>Rhamnusium</taxon>
    </lineage>
</organism>
<feature type="region of interest" description="Disordered" evidence="1">
    <location>
        <begin position="90"/>
        <end position="131"/>
    </location>
</feature>
<name>A0AAV8WL10_9CUCU</name>
<dbReference type="InterPro" id="IPR001478">
    <property type="entry name" value="PDZ"/>
</dbReference>
<evidence type="ECO:0000259" key="2">
    <source>
        <dbReference type="PROSITE" id="PS50106"/>
    </source>
</evidence>
<dbReference type="Gene3D" id="2.30.42.10">
    <property type="match status" value="2"/>
</dbReference>
<gene>
    <name evidence="3" type="ORF">NQ314_020782</name>
</gene>
<dbReference type="Proteomes" id="UP001162156">
    <property type="component" value="Unassembled WGS sequence"/>
</dbReference>
<proteinExistence type="predicted"/>
<protein>
    <recommendedName>
        <fullName evidence="2">PDZ domain-containing protein</fullName>
    </recommendedName>
</protein>
<dbReference type="PANTHER" id="PTHR11324:SF16">
    <property type="entry name" value="PDZ DOMAIN-CONTAINING PROTEIN 2"/>
    <property type="match status" value="1"/>
</dbReference>
<dbReference type="Pfam" id="PF00595">
    <property type="entry name" value="PDZ"/>
    <property type="match status" value="2"/>
</dbReference>
<feature type="domain" description="PDZ" evidence="2">
    <location>
        <begin position="454"/>
        <end position="528"/>
    </location>
</feature>
<evidence type="ECO:0000313" key="3">
    <source>
        <dbReference type="EMBL" id="KAJ8926930.1"/>
    </source>
</evidence>
<evidence type="ECO:0000256" key="1">
    <source>
        <dbReference type="SAM" id="MobiDB-lite"/>
    </source>
</evidence>
<dbReference type="CDD" id="cd06759">
    <property type="entry name" value="PDZ3_PDZD2-PDZ1_hPro-IL-16-like"/>
    <property type="match status" value="1"/>
</dbReference>
<sequence length="561" mass="62150">MRWFRKQDESPRLLSLSPLRLSESRNDSMYPSGPDIQEDGNNDLDILNTPRQNVRHRSRIDMTSTSWTRRQYNKNDTNFYNVKDGVVIIEKSDKRRHKSQPRNINASSSHHREKKNPLLDKSHPGPLNDPIVVKSSRKKVAKKRSFSYGALPDLDAFQNTNNLLYPDGIQPGHDEEDHLPLVDNEDSDSGILVNDSFSSGFDSPSDLTTAIVYDSEVAKNENVRTRCYSKKKPRRALSLDRQELLKNSLYTGSLCAEDIMPSHNKNVMVVKFAKEKANEELGIFITKSKQISHGYIVAHIVPDGVAARGASLLIGDEIVSVNGTPIAGLTMNEAKHCLSTATLIVELVVIRTVMKESCVDSENLALNRHSLADSPTTPKTSSPLYKRQHYFQKNSALHGSYNRVLRKTSNQKNNDFIPSNPSAQDALKKFESTATTNFCTLPRRPCSSICTFHTVTLEKGAGKKSLGFTIVGGRDSPKGALGIFVKTIMVNGQAAEDGRLKAGDEILAVNGQVCHDISHADAVLLFKSVKSGPITLHICRRKKTKLSSKAKSCSSISKPNS</sequence>
<accession>A0AAV8WL10</accession>
<dbReference type="InterPro" id="IPR036034">
    <property type="entry name" value="PDZ_sf"/>
</dbReference>